<dbReference type="OrthoDB" id="3598281at2759"/>
<accession>A0A6A5R928</accession>
<keyword evidence="2" id="KW-1185">Reference proteome</keyword>
<protein>
    <submittedName>
        <fullName evidence="1">Uncharacterized protein</fullName>
    </submittedName>
</protein>
<dbReference type="AlphaFoldDB" id="A0A6A5R928"/>
<evidence type="ECO:0000313" key="2">
    <source>
        <dbReference type="Proteomes" id="UP000800082"/>
    </source>
</evidence>
<name>A0A6A5R928_9PLEO</name>
<gene>
    <name evidence="1" type="ORF">M421DRAFT_425444</name>
</gene>
<dbReference type="GeneID" id="54351742"/>
<dbReference type="EMBL" id="ML979001">
    <property type="protein sequence ID" value="KAF1923740.1"/>
    <property type="molecule type" value="Genomic_DNA"/>
</dbReference>
<dbReference type="RefSeq" id="XP_033443993.1">
    <property type="nucleotide sequence ID" value="XM_033594074.1"/>
</dbReference>
<evidence type="ECO:0000313" key="1">
    <source>
        <dbReference type="EMBL" id="KAF1923740.1"/>
    </source>
</evidence>
<dbReference type="Proteomes" id="UP000800082">
    <property type="component" value="Unassembled WGS sequence"/>
</dbReference>
<reference evidence="1" key="1">
    <citation type="journal article" date="2020" name="Stud. Mycol.">
        <title>101 Dothideomycetes genomes: a test case for predicting lifestyles and emergence of pathogens.</title>
        <authorList>
            <person name="Haridas S."/>
            <person name="Albert R."/>
            <person name="Binder M."/>
            <person name="Bloem J."/>
            <person name="Labutti K."/>
            <person name="Salamov A."/>
            <person name="Andreopoulos B."/>
            <person name="Baker S."/>
            <person name="Barry K."/>
            <person name="Bills G."/>
            <person name="Bluhm B."/>
            <person name="Cannon C."/>
            <person name="Castanera R."/>
            <person name="Culley D."/>
            <person name="Daum C."/>
            <person name="Ezra D."/>
            <person name="Gonzalez J."/>
            <person name="Henrissat B."/>
            <person name="Kuo A."/>
            <person name="Liang C."/>
            <person name="Lipzen A."/>
            <person name="Lutzoni F."/>
            <person name="Magnuson J."/>
            <person name="Mondo S."/>
            <person name="Nolan M."/>
            <person name="Ohm R."/>
            <person name="Pangilinan J."/>
            <person name="Park H.-J."/>
            <person name="Ramirez L."/>
            <person name="Alfaro M."/>
            <person name="Sun H."/>
            <person name="Tritt A."/>
            <person name="Yoshinaga Y."/>
            <person name="Zwiers L.-H."/>
            <person name="Turgeon B."/>
            <person name="Goodwin S."/>
            <person name="Spatafora J."/>
            <person name="Crous P."/>
            <person name="Grigoriev I."/>
        </authorList>
    </citation>
    <scope>NUCLEOTIDE SEQUENCE</scope>
    <source>
        <strain evidence="1">CBS 183.55</strain>
    </source>
</reference>
<organism evidence="1 2">
    <name type="scientific">Didymella exigua CBS 183.55</name>
    <dbReference type="NCBI Taxonomy" id="1150837"/>
    <lineage>
        <taxon>Eukaryota</taxon>
        <taxon>Fungi</taxon>
        <taxon>Dikarya</taxon>
        <taxon>Ascomycota</taxon>
        <taxon>Pezizomycotina</taxon>
        <taxon>Dothideomycetes</taxon>
        <taxon>Pleosporomycetidae</taxon>
        <taxon>Pleosporales</taxon>
        <taxon>Pleosporineae</taxon>
        <taxon>Didymellaceae</taxon>
        <taxon>Didymella</taxon>
    </lineage>
</organism>
<sequence length="87" mass="9968">MSTDTQHCTNGLGRLRAQCKPGYPGHPQRCWVGVLLHDKEPARQVEELDFTWMMGHSSRRSGRLAEEDLADWPKKIPRPSLKTLCVR</sequence>
<proteinExistence type="predicted"/>